<evidence type="ECO:0000313" key="1">
    <source>
        <dbReference type="EMBL" id="KAJ7714431.1"/>
    </source>
</evidence>
<comment type="caution">
    <text evidence="1">The sequence shown here is derived from an EMBL/GenBank/DDBJ whole genome shotgun (WGS) entry which is preliminary data.</text>
</comment>
<gene>
    <name evidence="1" type="ORF">B0H16DRAFT_1742624</name>
</gene>
<dbReference type="Proteomes" id="UP001215598">
    <property type="component" value="Unassembled WGS sequence"/>
</dbReference>
<dbReference type="AlphaFoldDB" id="A0AAD7H7P4"/>
<evidence type="ECO:0000313" key="2">
    <source>
        <dbReference type="Proteomes" id="UP001215598"/>
    </source>
</evidence>
<keyword evidence="2" id="KW-1185">Reference proteome</keyword>
<name>A0AAD7H7P4_9AGAR</name>
<reference evidence="1" key="1">
    <citation type="submission" date="2023-03" db="EMBL/GenBank/DDBJ databases">
        <title>Massive genome expansion in bonnet fungi (Mycena s.s.) driven by repeated elements and novel gene families across ecological guilds.</title>
        <authorList>
            <consortium name="Lawrence Berkeley National Laboratory"/>
            <person name="Harder C.B."/>
            <person name="Miyauchi S."/>
            <person name="Viragh M."/>
            <person name="Kuo A."/>
            <person name="Thoen E."/>
            <person name="Andreopoulos B."/>
            <person name="Lu D."/>
            <person name="Skrede I."/>
            <person name="Drula E."/>
            <person name="Henrissat B."/>
            <person name="Morin E."/>
            <person name="Kohler A."/>
            <person name="Barry K."/>
            <person name="LaButti K."/>
            <person name="Morin E."/>
            <person name="Salamov A."/>
            <person name="Lipzen A."/>
            <person name="Mereny Z."/>
            <person name="Hegedus B."/>
            <person name="Baldrian P."/>
            <person name="Stursova M."/>
            <person name="Weitz H."/>
            <person name="Taylor A."/>
            <person name="Grigoriev I.V."/>
            <person name="Nagy L.G."/>
            <person name="Martin F."/>
            <person name="Kauserud H."/>
        </authorList>
    </citation>
    <scope>NUCLEOTIDE SEQUENCE</scope>
    <source>
        <strain evidence="1">CBHHK182m</strain>
    </source>
</reference>
<proteinExistence type="predicted"/>
<protein>
    <recommendedName>
        <fullName evidence="3">Protein kinase domain-containing protein</fullName>
    </recommendedName>
</protein>
<evidence type="ECO:0008006" key="3">
    <source>
        <dbReference type="Google" id="ProtNLM"/>
    </source>
</evidence>
<dbReference type="EMBL" id="JARKIB010000325">
    <property type="protein sequence ID" value="KAJ7714431.1"/>
    <property type="molecule type" value="Genomic_DNA"/>
</dbReference>
<accession>A0AAD7H7P4</accession>
<sequence length="531" mass="60081">MHPPTSHNDWILICDVDFSAGGTFFTGSQGFTIKNSIFNNVTHTAASTTPPDIHRITMGDIELRSQLRVDSEWRIDEDTGIVRRERRGGCIRRVYSAKVGHRKMTVVMFEGDSAEQEWQQNITTYLGLRHPNILQIYGVANSGSIHATLFHGDLMLLEEFLDLHEHYSPILQVYLTASAVEQSGRADDYFASQFGWRLIYGEYTVWIQLSTGTISAELGVPDYFIVPWGWRSADPMTIQNPAYHQTCSMLSSVHGSAHLSIFASVTLGAMVFWPPLRQPASCIDNSTFEPGVQLPFEDCIELASVDHIEVDSSGWFGSGVVMTNGWTRLFPHSFYPIVAHLTFRVRKQDILAWLSQANHIFKCLQITSNFSDHVLLSTISIHLQIQPILETIPTGYLFLCPPNHFRTGSASFTSPDYPAYWSLDSSVVERLSAEEAMHLGFPSFEFKSRVSGLYWEDKIYAGLRQFHASKGFDPDNQDLACHLGYPLYRLSTHGRIQEETPTVSRTFNLWMNLQLGLILFILVYQAYETVV</sequence>
<organism evidence="1 2">
    <name type="scientific">Mycena metata</name>
    <dbReference type="NCBI Taxonomy" id="1033252"/>
    <lineage>
        <taxon>Eukaryota</taxon>
        <taxon>Fungi</taxon>
        <taxon>Dikarya</taxon>
        <taxon>Basidiomycota</taxon>
        <taxon>Agaricomycotina</taxon>
        <taxon>Agaricomycetes</taxon>
        <taxon>Agaricomycetidae</taxon>
        <taxon>Agaricales</taxon>
        <taxon>Marasmiineae</taxon>
        <taxon>Mycenaceae</taxon>
        <taxon>Mycena</taxon>
    </lineage>
</organism>